<reference evidence="2" key="2">
    <citation type="journal article" date="2023" name="MicrobiologyOpen">
        <title>Genomics of the tumorigenes clade of the family Rhizobiaceae and description of Rhizobium rhododendri sp. nov.</title>
        <authorList>
            <person name="Kuzmanovic N."/>
            <person name="diCenzo G.C."/>
            <person name="Bunk B."/>
            <person name="Sproeer C."/>
            <person name="Fruehling A."/>
            <person name="Neumann-Schaal M."/>
            <person name="Overmann J."/>
            <person name="Smalla K."/>
        </authorList>
    </citation>
    <scope>NUCLEOTIDE SEQUENCE</scope>
    <source>
        <strain evidence="2">Rho-6.2</strain>
    </source>
</reference>
<evidence type="ECO:0000313" key="2">
    <source>
        <dbReference type="EMBL" id="WFS24655.1"/>
    </source>
</evidence>
<proteinExistence type="predicted"/>
<evidence type="ECO:0000313" key="3">
    <source>
        <dbReference type="Proteomes" id="UP000318939"/>
    </source>
</evidence>
<dbReference type="Proteomes" id="UP000318939">
    <property type="component" value="Chromosome"/>
</dbReference>
<keyword evidence="1" id="KW-1133">Transmembrane helix</keyword>
<name>A0ABY8INW6_9HYPH</name>
<reference evidence="2" key="1">
    <citation type="journal article" date="2019" name="Phytopathology">
        <title>A Novel Group of Rhizobium tumorigenes-Like Agrobacteria Associated with Crown Gall Disease of Rhododendron and Blueberry.</title>
        <authorList>
            <person name="Kuzmanovic N."/>
            <person name="Behrens P."/>
            <person name="Idczak E."/>
            <person name="Wagner S."/>
            <person name="Gotz M."/>
            <person name="Sproer C."/>
            <person name="Bunk B."/>
            <person name="Overmann J."/>
            <person name="Smalla K."/>
        </authorList>
    </citation>
    <scope>NUCLEOTIDE SEQUENCE</scope>
    <source>
        <strain evidence="2">Rho-6.2</strain>
    </source>
</reference>
<evidence type="ECO:0000256" key="1">
    <source>
        <dbReference type="SAM" id="Phobius"/>
    </source>
</evidence>
<accession>A0ABY8INW6</accession>
<keyword evidence="1" id="KW-0472">Membrane</keyword>
<keyword evidence="3" id="KW-1185">Reference proteome</keyword>
<organism evidence="2 3">
    <name type="scientific">Rhizobium rhododendri</name>
    <dbReference type="NCBI Taxonomy" id="2506430"/>
    <lineage>
        <taxon>Bacteria</taxon>
        <taxon>Pseudomonadati</taxon>
        <taxon>Pseudomonadota</taxon>
        <taxon>Alphaproteobacteria</taxon>
        <taxon>Hyphomicrobiales</taxon>
        <taxon>Rhizobiaceae</taxon>
        <taxon>Rhizobium/Agrobacterium group</taxon>
        <taxon>Rhizobium</taxon>
    </lineage>
</organism>
<protein>
    <submittedName>
        <fullName evidence="2">Anti-sigma factor</fullName>
    </submittedName>
</protein>
<dbReference type="EMBL" id="CP117267">
    <property type="protein sequence ID" value="WFS24655.1"/>
    <property type="molecule type" value="Genomic_DNA"/>
</dbReference>
<keyword evidence="1" id="KW-0812">Transmembrane</keyword>
<sequence>MQDIRKTPIEARLAAYIDGEASPEERRTLEDLISADADTGRVYENLRQGSDIGRKVFDDLLKEPVPLALVRSIKSAPAPKVREARRLSRPAVKLAPSGKQALAAALILFVIGGGIGYLFGTQPGAARLTLPLVPNQARTWPDDLAAAQRIYLRQSSHIVELGATESDEIMTWLTSTVGVKFNLPDLSSQGLVFQGARLLVAGGKPTGQLVYRNIDGEIVSVCFFKDSAGTDGSDFNEIIKDDIGIVPWHRAGVGYAIVGASSDALLDDIANRVSVAI</sequence>
<feature type="transmembrane region" description="Helical" evidence="1">
    <location>
        <begin position="101"/>
        <end position="120"/>
    </location>
</feature>
<gene>
    <name evidence="2" type="ORF">PR018_10085</name>
</gene>